<name>A0ABD4LMT6_BACCE</name>
<evidence type="ECO:0000313" key="2">
    <source>
        <dbReference type="Proteomes" id="UP000613452"/>
    </source>
</evidence>
<evidence type="ECO:0000313" key="1">
    <source>
        <dbReference type="EMBL" id="MBK1611772.1"/>
    </source>
</evidence>
<reference evidence="1 2" key="1">
    <citation type="submission" date="2020-12" db="EMBL/GenBank/DDBJ databases">
        <title>Genome assembly for a thermostable protease producing Bacillus cereus MAKP1 strain isolated from chicken gut.</title>
        <authorList>
            <person name="Malaviya A."/>
        </authorList>
    </citation>
    <scope>NUCLEOTIDE SEQUENCE [LARGE SCALE GENOMIC DNA]</scope>
    <source>
        <strain evidence="1 2">MAKP1</strain>
    </source>
</reference>
<organism evidence="1 2">
    <name type="scientific">Bacillus cereus</name>
    <dbReference type="NCBI Taxonomy" id="1396"/>
    <lineage>
        <taxon>Bacteria</taxon>
        <taxon>Bacillati</taxon>
        <taxon>Bacillota</taxon>
        <taxon>Bacilli</taxon>
        <taxon>Bacillales</taxon>
        <taxon>Bacillaceae</taxon>
        <taxon>Bacillus</taxon>
        <taxon>Bacillus cereus group</taxon>
    </lineage>
</organism>
<accession>A0ABD4LMT6</accession>
<protein>
    <submittedName>
        <fullName evidence="1">Uncharacterized protein</fullName>
    </submittedName>
</protein>
<dbReference type="RefSeq" id="WP_200152610.1">
    <property type="nucleotide sequence ID" value="NZ_JAEFBZ010000007.1"/>
</dbReference>
<sequence length="347" mass="40601">MKYFTSEIEGKKLVDFQKYDASITAFDDRLELVTGLLNNEDGSLHEFLVTYFTEYYDASPTQKGWMAEQDAVCKTLELLGTYLLNAKDIDSNRKVVYRFWKSDKEFNKYKESKNINTSTLEAGMEEGVEVIDLFFSPDDTNYRVDDSQKLYAKDIREIREIAQLQDGIDVMKQDLYRKKVKAKVENMLEMDLDEQDKSTLKRIHRNVDNYIDRWARDLSDNQVLIKEAIKKPIRFKGTSSSQGRPVTNSIELDDERVARTLVQFYEKAELTSDVGILIEELDKVLVDIDTLSEEELTVINMFKKGYSRDSIVKELDIKHYKMTRMLTRIGKKISKHYIEKNRGFEIQ</sequence>
<dbReference type="AlphaFoldDB" id="A0ABD4LMT6"/>
<dbReference type="EMBL" id="JAEFBZ010000007">
    <property type="protein sequence ID" value="MBK1611772.1"/>
    <property type="molecule type" value="Genomic_DNA"/>
</dbReference>
<gene>
    <name evidence="1" type="ORF">JCR31_28430</name>
</gene>
<dbReference type="Proteomes" id="UP000613452">
    <property type="component" value="Unassembled WGS sequence"/>
</dbReference>
<comment type="caution">
    <text evidence="1">The sequence shown here is derived from an EMBL/GenBank/DDBJ whole genome shotgun (WGS) entry which is preliminary data.</text>
</comment>
<proteinExistence type="predicted"/>